<protein>
    <submittedName>
        <fullName evidence="1">Uncharacterized protein</fullName>
    </submittedName>
</protein>
<proteinExistence type="predicted"/>
<organism evidence="1 2">
    <name type="scientific">Citrobacter amalonaticus</name>
    <dbReference type="NCBI Taxonomy" id="35703"/>
    <lineage>
        <taxon>Bacteria</taxon>
        <taxon>Pseudomonadati</taxon>
        <taxon>Pseudomonadota</taxon>
        <taxon>Gammaproteobacteria</taxon>
        <taxon>Enterobacterales</taxon>
        <taxon>Enterobacteriaceae</taxon>
        <taxon>Citrobacter</taxon>
    </lineage>
</organism>
<evidence type="ECO:0000313" key="1">
    <source>
        <dbReference type="EMBL" id="MBE0130116.1"/>
    </source>
</evidence>
<evidence type="ECO:0000313" key="2">
    <source>
        <dbReference type="Proteomes" id="UP000656723"/>
    </source>
</evidence>
<reference evidence="1" key="1">
    <citation type="submission" date="2019-07" db="EMBL/GenBank/DDBJ databases">
        <title>KPC-2 carbapenem resistent Enterobacterales isolates from Germany.</title>
        <authorList>
            <person name="Yao Y."/>
            <person name="Falgenhauer L."/>
            <person name="Imirzalioglu C."/>
            <person name="Chakraborty T."/>
        </authorList>
    </citation>
    <scope>NUCLEOTIDE SEQUENCE</scope>
    <source>
        <strain evidence="1">CA13304</strain>
    </source>
</reference>
<accession>A0A8I0MNR8</accession>
<gene>
    <name evidence="1" type="ORF">FOT72_19205</name>
</gene>
<comment type="caution">
    <text evidence="1">The sequence shown here is derived from an EMBL/GenBank/DDBJ whole genome shotgun (WGS) entry which is preliminary data.</text>
</comment>
<name>A0A8I0MNR8_CITAM</name>
<dbReference type="EMBL" id="VKME01000019">
    <property type="protein sequence ID" value="MBE0130116.1"/>
    <property type="molecule type" value="Genomic_DNA"/>
</dbReference>
<dbReference type="Proteomes" id="UP000656723">
    <property type="component" value="Unassembled WGS sequence"/>
</dbReference>
<sequence length="88" mass="10195">MLSGSKRRDKQLLSFYSTRHHPFTKQVHSLPHTIILIRTKEFRRHFKNHCCKHNNTTDGIANLHASLRRTNNNYSNCPVAVTRPSAEG</sequence>
<dbReference type="AlphaFoldDB" id="A0A8I0MNR8"/>